<dbReference type="InterPro" id="IPR011743">
    <property type="entry name" value="Caa3_sub_IV"/>
</dbReference>
<dbReference type="RefSeq" id="WP_145417470.1">
    <property type="nucleotide sequence ID" value="NZ_CP036526.1"/>
</dbReference>
<feature type="transmembrane region" description="Helical" evidence="6">
    <location>
        <begin position="20"/>
        <end position="39"/>
    </location>
</feature>
<dbReference type="Proteomes" id="UP000319817">
    <property type="component" value="Chromosome"/>
</dbReference>
<protein>
    <recommendedName>
        <fullName evidence="9">Cytochrome oxidase subunit IV</fullName>
    </recommendedName>
</protein>
<keyword evidence="4 6" id="KW-1133">Transmembrane helix</keyword>
<evidence type="ECO:0000256" key="6">
    <source>
        <dbReference type="SAM" id="Phobius"/>
    </source>
</evidence>
<comment type="subcellular location">
    <subcellularLocation>
        <location evidence="1">Cell membrane</location>
        <topology evidence="1">Multi-pass membrane protein</topology>
    </subcellularLocation>
</comment>
<evidence type="ECO:0000313" key="8">
    <source>
        <dbReference type="Proteomes" id="UP000319817"/>
    </source>
</evidence>
<feature type="transmembrane region" description="Helical" evidence="6">
    <location>
        <begin position="78"/>
        <end position="98"/>
    </location>
</feature>
<keyword evidence="3 6" id="KW-0812">Transmembrane</keyword>
<evidence type="ECO:0000256" key="1">
    <source>
        <dbReference type="ARBA" id="ARBA00004651"/>
    </source>
</evidence>
<reference evidence="7 8" key="1">
    <citation type="submission" date="2019-02" db="EMBL/GenBank/DDBJ databases">
        <title>Deep-cultivation of Planctomycetes and their phenomic and genomic characterization uncovers novel biology.</title>
        <authorList>
            <person name="Wiegand S."/>
            <person name="Jogler M."/>
            <person name="Boedeker C."/>
            <person name="Pinto D."/>
            <person name="Vollmers J."/>
            <person name="Rivas-Marin E."/>
            <person name="Kohn T."/>
            <person name="Peeters S.H."/>
            <person name="Heuer A."/>
            <person name="Rast P."/>
            <person name="Oberbeckmann S."/>
            <person name="Bunk B."/>
            <person name="Jeske O."/>
            <person name="Meyerdierks A."/>
            <person name="Storesund J.E."/>
            <person name="Kallscheuer N."/>
            <person name="Luecker S."/>
            <person name="Lage O.M."/>
            <person name="Pohl T."/>
            <person name="Merkel B.J."/>
            <person name="Hornburger P."/>
            <person name="Mueller R.-W."/>
            <person name="Bruemmer F."/>
            <person name="Labrenz M."/>
            <person name="Spormann A.M."/>
            <person name="Op den Camp H."/>
            <person name="Overmann J."/>
            <person name="Amann R."/>
            <person name="Jetten M.S.M."/>
            <person name="Mascher T."/>
            <person name="Medema M.H."/>
            <person name="Devos D.P."/>
            <person name="Kaster A.-K."/>
            <person name="Ovreas L."/>
            <person name="Rohde M."/>
            <person name="Galperin M.Y."/>
            <person name="Jogler C."/>
        </authorList>
    </citation>
    <scope>NUCLEOTIDE SEQUENCE [LARGE SCALE GENOMIC DNA]</scope>
    <source>
        <strain evidence="7 8">K23_9</strain>
    </source>
</reference>
<dbReference type="AlphaFoldDB" id="A0A517NRZ2"/>
<evidence type="ECO:0000256" key="2">
    <source>
        <dbReference type="ARBA" id="ARBA00022475"/>
    </source>
</evidence>
<organism evidence="7 8">
    <name type="scientific">Stieleria marina</name>
    <dbReference type="NCBI Taxonomy" id="1930275"/>
    <lineage>
        <taxon>Bacteria</taxon>
        <taxon>Pseudomonadati</taxon>
        <taxon>Planctomycetota</taxon>
        <taxon>Planctomycetia</taxon>
        <taxon>Pirellulales</taxon>
        <taxon>Pirellulaceae</taxon>
        <taxon>Stieleria</taxon>
    </lineage>
</organism>
<keyword evidence="5 6" id="KW-0472">Membrane</keyword>
<dbReference type="NCBIfam" id="TIGR02229">
    <property type="entry name" value="caa3_sub_IV"/>
    <property type="match status" value="1"/>
</dbReference>
<gene>
    <name evidence="7" type="ORF">K239x_18610</name>
</gene>
<keyword evidence="8" id="KW-1185">Reference proteome</keyword>
<keyword evidence="2" id="KW-1003">Cell membrane</keyword>
<evidence type="ECO:0000256" key="4">
    <source>
        <dbReference type="ARBA" id="ARBA00022989"/>
    </source>
</evidence>
<accession>A0A517NRZ2</accession>
<sequence length="129" mass="13867">MSDHSTDSHGDGHDFAHPMPVPMLLAVFGALTVLTIITVGQASFDFGSYDVLIVMFIATIKATLVGAFFMHLAHDKPFNIFIFVSSFVFVGLFIIFTLSDSQMTSKDFIPVDDAVPISAPAEPSSVPAV</sequence>
<evidence type="ECO:0000256" key="5">
    <source>
        <dbReference type="ARBA" id="ARBA00023136"/>
    </source>
</evidence>
<name>A0A517NRZ2_9BACT</name>
<feature type="transmembrane region" description="Helical" evidence="6">
    <location>
        <begin position="51"/>
        <end position="72"/>
    </location>
</feature>
<evidence type="ECO:0000256" key="3">
    <source>
        <dbReference type="ARBA" id="ARBA00022692"/>
    </source>
</evidence>
<proteinExistence type="predicted"/>
<dbReference type="Pfam" id="PF03626">
    <property type="entry name" value="COX4_pro"/>
    <property type="match status" value="1"/>
</dbReference>
<evidence type="ECO:0000313" key="7">
    <source>
        <dbReference type="EMBL" id="QDT09908.1"/>
    </source>
</evidence>
<dbReference type="GO" id="GO:0005886">
    <property type="term" value="C:plasma membrane"/>
    <property type="evidence" value="ECO:0007669"/>
    <property type="project" value="UniProtKB-SubCell"/>
</dbReference>
<evidence type="ECO:0008006" key="9">
    <source>
        <dbReference type="Google" id="ProtNLM"/>
    </source>
</evidence>
<dbReference type="EMBL" id="CP036526">
    <property type="protein sequence ID" value="QDT09908.1"/>
    <property type="molecule type" value="Genomic_DNA"/>
</dbReference>
<dbReference type="InterPro" id="IPR005171">
    <property type="entry name" value="Cyt_c_oxidase_su4_prok"/>
</dbReference>
<dbReference type="OrthoDB" id="282123at2"/>